<dbReference type="Gene3D" id="3.30.450.40">
    <property type="match status" value="1"/>
</dbReference>
<dbReference type="PANTHER" id="PTHR21021">
    <property type="entry name" value="GAF/PUTATIVE CYTOSKELETAL PROTEIN"/>
    <property type="match status" value="1"/>
</dbReference>
<dbReference type="GO" id="GO:0005829">
    <property type="term" value="C:cytosol"/>
    <property type="evidence" value="ECO:0007669"/>
    <property type="project" value="TreeGrafter"/>
</dbReference>
<dbReference type="InterPro" id="IPR051330">
    <property type="entry name" value="Phosphatase_reg/MetRdx"/>
</dbReference>
<proteinExistence type="inferred from homology"/>
<dbReference type="SUPFAM" id="SSF55781">
    <property type="entry name" value="GAF domain-like"/>
    <property type="match status" value="1"/>
</dbReference>
<dbReference type="InterPro" id="IPR003018">
    <property type="entry name" value="GAF"/>
</dbReference>
<dbReference type="PANTHER" id="PTHR21021:SF15">
    <property type="entry name" value="FREE METHIONINE-R-SULFOXIDE REDUCTASE"/>
    <property type="match status" value="1"/>
</dbReference>
<evidence type="ECO:0000313" key="4">
    <source>
        <dbReference type="Proteomes" id="UP000005697"/>
    </source>
</evidence>
<sequence>MNPLLPPEPMTRKEQYEQLIPQIAALIKGEKNLVGILANVSAALHDTFPERFFWAGFYLQQDKDRLRLGPFQGSVACYTIPYGKGVCGKAWEEGHTLIVPDVDDFPGHIACSSLSRSEIVIPMYDSAHTFRGVLDIDSTRPGDFNETDKEELEHIVGLLMKETESLFRFFR</sequence>
<dbReference type="FunFam" id="3.30.450.40:FF:000008">
    <property type="entry name" value="GAF domain-containing proteins"/>
    <property type="match status" value="1"/>
</dbReference>
<comment type="caution">
    <text evidence="3">The sequence shown here is derived from an EMBL/GenBank/DDBJ whole genome shotgun (WGS) entry which is preliminary data.</text>
</comment>
<dbReference type="eggNOG" id="COG1956">
    <property type="taxonomic scope" value="Bacteria"/>
</dbReference>
<protein>
    <submittedName>
        <fullName evidence="3">Putative GAF domain-containing protein A</fullName>
    </submittedName>
</protein>
<evidence type="ECO:0000256" key="1">
    <source>
        <dbReference type="ARBA" id="ARBA00038454"/>
    </source>
</evidence>
<keyword evidence="4" id="KW-1185">Reference proteome</keyword>
<dbReference type="STRING" id="888743.HMPREF9141_2587"/>
<dbReference type="Proteomes" id="UP000005697">
    <property type="component" value="Unassembled WGS sequence"/>
</dbReference>
<dbReference type="EMBL" id="AEWX01000043">
    <property type="protein sequence ID" value="EGC18894.1"/>
    <property type="molecule type" value="Genomic_DNA"/>
</dbReference>
<dbReference type="GO" id="GO:0033745">
    <property type="term" value="F:L-methionine-(R)-S-oxide reductase activity"/>
    <property type="evidence" value="ECO:0007669"/>
    <property type="project" value="TreeGrafter"/>
</dbReference>
<evidence type="ECO:0000313" key="3">
    <source>
        <dbReference type="EMBL" id="EGC18894.1"/>
    </source>
</evidence>
<organism evidence="3 4">
    <name type="scientific">Prevotella multiformis DSM 16608</name>
    <dbReference type="NCBI Taxonomy" id="888743"/>
    <lineage>
        <taxon>Bacteria</taxon>
        <taxon>Pseudomonadati</taxon>
        <taxon>Bacteroidota</taxon>
        <taxon>Bacteroidia</taxon>
        <taxon>Bacteroidales</taxon>
        <taxon>Prevotellaceae</taxon>
        <taxon>Prevotella</taxon>
    </lineage>
</organism>
<reference evidence="3 4" key="1">
    <citation type="submission" date="2011-01" db="EMBL/GenBank/DDBJ databases">
        <authorList>
            <person name="Muzny D."/>
            <person name="Qin X."/>
            <person name="Deng J."/>
            <person name="Jiang H."/>
            <person name="Liu Y."/>
            <person name="Qu J."/>
            <person name="Song X.-Z."/>
            <person name="Zhang L."/>
            <person name="Thornton R."/>
            <person name="Coyle M."/>
            <person name="Francisco L."/>
            <person name="Jackson L."/>
            <person name="Javaid M."/>
            <person name="Korchina V."/>
            <person name="Kovar C."/>
            <person name="Mata R."/>
            <person name="Mathew T."/>
            <person name="Ngo R."/>
            <person name="Nguyen L."/>
            <person name="Nguyen N."/>
            <person name="Okwuonu G."/>
            <person name="Ongeri F."/>
            <person name="Pham C."/>
            <person name="Simmons D."/>
            <person name="Wilczek-Boney K."/>
            <person name="Hale W."/>
            <person name="Jakkamsetti A."/>
            <person name="Pham P."/>
            <person name="Ruth R."/>
            <person name="San Lucas F."/>
            <person name="Warren J."/>
            <person name="Zhang J."/>
            <person name="Zhao Z."/>
            <person name="Zhou C."/>
            <person name="Zhu D."/>
            <person name="Lee S."/>
            <person name="Bess C."/>
            <person name="Blankenburg K."/>
            <person name="Forbes L."/>
            <person name="Fu Q."/>
            <person name="Gubbala S."/>
            <person name="Hirani K."/>
            <person name="Jayaseelan J.C."/>
            <person name="Lara F."/>
            <person name="Munidasa M."/>
            <person name="Palculict T."/>
            <person name="Patil S."/>
            <person name="Pu L.-L."/>
            <person name="Saada N."/>
            <person name="Tang L."/>
            <person name="Weissenberger G."/>
            <person name="Zhu Y."/>
            <person name="Hemphill L."/>
            <person name="Shang Y."/>
            <person name="Youmans B."/>
            <person name="Ayvaz T."/>
            <person name="Ross M."/>
            <person name="Santibanez J."/>
            <person name="Aqrawi P."/>
            <person name="Gross S."/>
            <person name="Joshi V."/>
            <person name="Fowler G."/>
            <person name="Nazareth L."/>
            <person name="Reid J."/>
            <person name="Worley K."/>
            <person name="Petrosino J."/>
            <person name="Highlander S."/>
            <person name="Gibbs R."/>
        </authorList>
    </citation>
    <scope>NUCLEOTIDE SEQUENCE [LARGE SCALE GENOMIC DNA]</scope>
    <source>
        <strain evidence="3 4">DSM 16608</strain>
    </source>
</reference>
<comment type="similarity">
    <text evidence="1">Belongs to the free Met sulfoxide reductase family.</text>
</comment>
<feature type="domain" description="GAF" evidence="2">
    <location>
        <begin position="56"/>
        <end position="158"/>
    </location>
</feature>
<name>F0FAH0_9BACT</name>
<evidence type="ECO:0000259" key="2">
    <source>
        <dbReference type="Pfam" id="PF13185"/>
    </source>
</evidence>
<accession>F0FAH0</accession>
<dbReference type="InterPro" id="IPR029016">
    <property type="entry name" value="GAF-like_dom_sf"/>
</dbReference>
<dbReference type="AlphaFoldDB" id="F0FAH0"/>
<gene>
    <name evidence="3" type="ORF">HMPREF9141_2587</name>
</gene>
<dbReference type="Pfam" id="PF13185">
    <property type="entry name" value="GAF_2"/>
    <property type="match status" value="1"/>
</dbReference>
<dbReference type="HOGENOM" id="CLU_077738_2_0_10"/>